<feature type="domain" description="HMA" evidence="16">
    <location>
        <begin position="1"/>
        <end position="57"/>
    </location>
</feature>
<feature type="transmembrane region" description="Helical" evidence="14">
    <location>
        <begin position="682"/>
        <end position="704"/>
    </location>
</feature>
<evidence type="ECO:0000256" key="6">
    <source>
        <dbReference type="ARBA" id="ARBA00022741"/>
    </source>
</evidence>
<evidence type="ECO:0000256" key="8">
    <source>
        <dbReference type="ARBA" id="ARBA00022840"/>
    </source>
</evidence>
<keyword evidence="14" id="KW-1003">Cell membrane</keyword>
<evidence type="ECO:0000256" key="13">
    <source>
        <dbReference type="ARBA" id="ARBA00049289"/>
    </source>
</evidence>
<feature type="transmembrane region" description="Helical" evidence="14">
    <location>
        <begin position="118"/>
        <end position="137"/>
    </location>
</feature>
<keyword evidence="18" id="KW-1185">Reference proteome</keyword>
<dbReference type="InterPro" id="IPR006121">
    <property type="entry name" value="HMA_dom"/>
</dbReference>
<evidence type="ECO:0000256" key="4">
    <source>
        <dbReference type="ARBA" id="ARBA00022692"/>
    </source>
</evidence>
<keyword evidence="7" id="KW-0813">Transport</keyword>
<dbReference type="NCBIfam" id="TIGR01511">
    <property type="entry name" value="ATPase-IB1_Cu"/>
    <property type="match status" value="1"/>
</dbReference>
<dbReference type="InterPro" id="IPR023298">
    <property type="entry name" value="ATPase_P-typ_TM_dom_sf"/>
</dbReference>
<feature type="transmembrane region" description="Helical" evidence="14">
    <location>
        <begin position="339"/>
        <end position="361"/>
    </location>
</feature>
<dbReference type="SFLD" id="SFLDF00027">
    <property type="entry name" value="p-type_atpase"/>
    <property type="match status" value="1"/>
</dbReference>
<dbReference type="InterPro" id="IPR036163">
    <property type="entry name" value="HMA_dom_sf"/>
</dbReference>
<feature type="transmembrane region" description="Helical" evidence="14">
    <location>
        <begin position="367"/>
        <end position="389"/>
    </location>
</feature>
<dbReference type="InterPro" id="IPR001757">
    <property type="entry name" value="P_typ_ATPase"/>
</dbReference>
<evidence type="ECO:0000256" key="11">
    <source>
        <dbReference type="ARBA" id="ARBA00023008"/>
    </source>
</evidence>
<feature type="transmembrane region" description="Helical" evidence="14">
    <location>
        <begin position="710"/>
        <end position="729"/>
    </location>
</feature>
<gene>
    <name evidence="17" type="ORF">C4K46_10385</name>
</gene>
<protein>
    <recommendedName>
        <fullName evidence="3">P-type Cu(+) transporter</fullName>
        <ecNumber evidence="3">7.2.2.8</ecNumber>
    </recommendedName>
</protein>
<feature type="transmembrane region" description="Helical" evidence="14">
    <location>
        <begin position="84"/>
        <end position="106"/>
    </location>
</feature>
<evidence type="ECO:0000256" key="10">
    <source>
        <dbReference type="ARBA" id="ARBA00022989"/>
    </source>
</evidence>
<evidence type="ECO:0000259" key="16">
    <source>
        <dbReference type="PROSITE" id="PS50846"/>
    </source>
</evidence>
<keyword evidence="6 14" id="KW-0547">Nucleotide-binding</keyword>
<dbReference type="Pfam" id="PF00403">
    <property type="entry name" value="HMA"/>
    <property type="match status" value="1"/>
</dbReference>
<evidence type="ECO:0000256" key="5">
    <source>
        <dbReference type="ARBA" id="ARBA00022723"/>
    </source>
</evidence>
<keyword evidence="7" id="KW-0187">Copper transport</keyword>
<keyword evidence="7" id="KW-0406">Ion transport</keyword>
<name>A0ABS5B651_9STRE</name>
<keyword evidence="4 14" id="KW-0812">Transmembrane</keyword>
<keyword evidence="12 14" id="KW-0472">Membrane</keyword>
<dbReference type="SFLD" id="SFLDG00002">
    <property type="entry name" value="C1.7:_P-type_atpase_like"/>
    <property type="match status" value="1"/>
</dbReference>
<dbReference type="EMBL" id="PRDG01000008">
    <property type="protein sequence ID" value="MBP2624324.1"/>
    <property type="molecule type" value="Genomic_DNA"/>
</dbReference>
<dbReference type="Gene3D" id="3.40.1110.10">
    <property type="entry name" value="Calcium-transporting ATPase, cytoplasmic domain N"/>
    <property type="match status" value="1"/>
</dbReference>
<dbReference type="Gene3D" id="3.40.50.1000">
    <property type="entry name" value="HAD superfamily/HAD-like"/>
    <property type="match status" value="1"/>
</dbReference>
<evidence type="ECO:0000256" key="9">
    <source>
        <dbReference type="ARBA" id="ARBA00022967"/>
    </source>
</evidence>
<evidence type="ECO:0000256" key="3">
    <source>
        <dbReference type="ARBA" id="ARBA00012517"/>
    </source>
</evidence>
<feature type="transmembrane region" description="Helical" evidence="14">
    <location>
        <begin position="186"/>
        <end position="205"/>
    </location>
</feature>
<dbReference type="Pfam" id="PF00702">
    <property type="entry name" value="Hydrolase"/>
    <property type="match status" value="1"/>
</dbReference>
<evidence type="ECO:0000256" key="12">
    <source>
        <dbReference type="ARBA" id="ARBA00023136"/>
    </source>
</evidence>
<dbReference type="CDD" id="cd00371">
    <property type="entry name" value="HMA"/>
    <property type="match status" value="1"/>
</dbReference>
<evidence type="ECO:0000256" key="14">
    <source>
        <dbReference type="RuleBase" id="RU362081"/>
    </source>
</evidence>
<dbReference type="PROSITE" id="PS00154">
    <property type="entry name" value="ATPASE_E1_E2"/>
    <property type="match status" value="1"/>
</dbReference>
<keyword evidence="11" id="KW-0186">Copper</keyword>
<dbReference type="InterPro" id="IPR059000">
    <property type="entry name" value="ATPase_P-type_domA"/>
</dbReference>
<keyword evidence="15" id="KW-0175">Coiled coil</keyword>
<dbReference type="SFLD" id="SFLDS00003">
    <property type="entry name" value="Haloacid_Dehalogenase"/>
    <property type="match status" value="1"/>
</dbReference>
<comment type="caution">
    <text evidence="17">The sequence shown here is derived from an EMBL/GenBank/DDBJ whole genome shotgun (WGS) entry which is preliminary data.</text>
</comment>
<feature type="transmembrane region" description="Helical" evidence="14">
    <location>
        <begin position="157"/>
        <end position="174"/>
    </location>
</feature>
<keyword evidence="5 14" id="KW-0479">Metal-binding</keyword>
<organism evidence="17 18">
    <name type="scientific">Streptococcus oricebi</name>
    <dbReference type="NCBI Taxonomy" id="1547447"/>
    <lineage>
        <taxon>Bacteria</taxon>
        <taxon>Bacillati</taxon>
        <taxon>Bacillota</taxon>
        <taxon>Bacilli</taxon>
        <taxon>Lactobacillales</taxon>
        <taxon>Streptococcaceae</taxon>
        <taxon>Streptococcus</taxon>
    </lineage>
</organism>
<keyword evidence="9" id="KW-1278">Translocase</keyword>
<evidence type="ECO:0000256" key="1">
    <source>
        <dbReference type="ARBA" id="ARBA00004127"/>
    </source>
</evidence>
<evidence type="ECO:0000256" key="7">
    <source>
        <dbReference type="ARBA" id="ARBA00022796"/>
    </source>
</evidence>
<comment type="subcellular location">
    <subcellularLocation>
        <location evidence="14">Cell membrane</location>
    </subcellularLocation>
    <subcellularLocation>
        <location evidence="1">Endomembrane system</location>
        <topology evidence="1">Multi-pass membrane protein</topology>
    </subcellularLocation>
</comment>
<evidence type="ECO:0000313" key="17">
    <source>
        <dbReference type="EMBL" id="MBP2624324.1"/>
    </source>
</evidence>
<comment type="catalytic activity">
    <reaction evidence="13">
        <text>Cu(+)(in) + ATP + H2O = Cu(+)(out) + ADP + phosphate + H(+)</text>
        <dbReference type="Rhea" id="RHEA:25792"/>
        <dbReference type="ChEBI" id="CHEBI:15377"/>
        <dbReference type="ChEBI" id="CHEBI:15378"/>
        <dbReference type="ChEBI" id="CHEBI:30616"/>
        <dbReference type="ChEBI" id="CHEBI:43474"/>
        <dbReference type="ChEBI" id="CHEBI:49552"/>
        <dbReference type="ChEBI" id="CHEBI:456216"/>
        <dbReference type="EC" id="7.2.2.8"/>
    </reaction>
</comment>
<keyword evidence="10 14" id="KW-1133">Transmembrane helix</keyword>
<dbReference type="Pfam" id="PF00122">
    <property type="entry name" value="E1-E2_ATPase"/>
    <property type="match status" value="1"/>
</dbReference>
<comment type="similarity">
    <text evidence="2 14">Belongs to the cation transport ATPase (P-type) (TC 3.A.3) family. Type IB subfamily.</text>
</comment>
<dbReference type="NCBIfam" id="TIGR01494">
    <property type="entry name" value="ATPase_P-type"/>
    <property type="match status" value="1"/>
</dbReference>
<dbReference type="SUPFAM" id="SSF81665">
    <property type="entry name" value="Calcium ATPase, transmembrane domain M"/>
    <property type="match status" value="1"/>
</dbReference>
<dbReference type="InterPro" id="IPR023299">
    <property type="entry name" value="ATPase_P-typ_cyto_dom_N"/>
</dbReference>
<dbReference type="Gene3D" id="2.70.150.10">
    <property type="entry name" value="Calcium-transporting ATPase, cytoplasmic transduction domain A"/>
    <property type="match status" value="1"/>
</dbReference>
<evidence type="ECO:0000256" key="2">
    <source>
        <dbReference type="ARBA" id="ARBA00006024"/>
    </source>
</evidence>
<dbReference type="Gene3D" id="3.30.70.100">
    <property type="match status" value="1"/>
</dbReference>
<dbReference type="InterPro" id="IPR036412">
    <property type="entry name" value="HAD-like_sf"/>
</dbReference>
<evidence type="ECO:0000256" key="15">
    <source>
        <dbReference type="SAM" id="Coils"/>
    </source>
</evidence>
<dbReference type="PROSITE" id="PS50846">
    <property type="entry name" value="HMA_2"/>
    <property type="match status" value="1"/>
</dbReference>
<dbReference type="EC" id="7.2.2.8" evidence="3"/>
<dbReference type="InterPro" id="IPR027256">
    <property type="entry name" value="P-typ_ATPase_IB"/>
</dbReference>
<dbReference type="CDD" id="cd02094">
    <property type="entry name" value="P-type_ATPase_Cu-like"/>
    <property type="match status" value="1"/>
</dbReference>
<accession>A0ABS5B651</accession>
<dbReference type="PRINTS" id="PR00943">
    <property type="entry name" value="CUATPASE"/>
</dbReference>
<dbReference type="SUPFAM" id="SSF55008">
    <property type="entry name" value="HMA, heavy metal-associated domain"/>
    <property type="match status" value="1"/>
</dbReference>
<keyword evidence="8 14" id="KW-0067">ATP-binding</keyword>
<dbReference type="SUPFAM" id="SSF56784">
    <property type="entry name" value="HAD-like"/>
    <property type="match status" value="1"/>
</dbReference>
<dbReference type="SUPFAM" id="SSF81653">
    <property type="entry name" value="Calcium ATPase, transduction domain A"/>
    <property type="match status" value="1"/>
</dbReference>
<dbReference type="NCBIfam" id="TIGR01525">
    <property type="entry name" value="ATPase-IB_hvy"/>
    <property type="match status" value="1"/>
</dbReference>
<reference evidence="17 18" key="1">
    <citation type="submission" date="2018-02" db="EMBL/GenBank/DDBJ databases">
        <title>Draft genome sequence of Streptococcus oricebi CCUG 70868T type strain.</title>
        <authorList>
            <person name="Mendez V."/>
            <person name="Salva-Serra F."/>
            <person name="Jaen-Luchoro D."/>
            <person name="Gonzales-Siles L."/>
            <person name="Karlsson R."/>
            <person name="Engstrom-Jakobsson H."/>
            <person name="Busquets A."/>
            <person name="Gomila M."/>
            <person name="Pineiro-Iglesias B."/>
            <person name="Bennasar-Figueras A."/>
            <person name="Seeger M."/>
            <person name="Moore E."/>
        </authorList>
    </citation>
    <scope>NUCLEOTIDE SEQUENCE [LARGE SCALE GENOMIC DNA]</scope>
    <source>
        <strain evidence="17 18">CCUG 70868</strain>
    </source>
</reference>
<dbReference type="Proteomes" id="UP001519296">
    <property type="component" value="Unassembled WGS sequence"/>
</dbReference>
<evidence type="ECO:0000313" key="18">
    <source>
        <dbReference type="Proteomes" id="UP001519296"/>
    </source>
</evidence>
<dbReference type="PRINTS" id="PR00119">
    <property type="entry name" value="CATATPASE"/>
</dbReference>
<dbReference type="InterPro" id="IPR023214">
    <property type="entry name" value="HAD_sf"/>
</dbReference>
<dbReference type="PANTHER" id="PTHR43520">
    <property type="entry name" value="ATP7, ISOFORM B"/>
    <property type="match status" value="1"/>
</dbReference>
<feature type="coiled-coil region" evidence="15">
    <location>
        <begin position="57"/>
        <end position="84"/>
    </location>
</feature>
<dbReference type="InterPro" id="IPR008250">
    <property type="entry name" value="ATPase_P-typ_transduc_dom_A_sf"/>
</dbReference>
<sequence>MHCASCASRIEKMVNDLNQVEEARVNLASEKLTVRPRPGFDSRALLTCLEEAGYGAKEQTNQKRRNHEQEVTARQEELAKMRSTLYLAFLFTLPLLYLAMGSMLGLPLPPVLAPHEQPLLFVLSQLALSLPLIWLGFGFYRRGFPNLLKGHPNMDSLIALGTSAAFLYSLYSLLQVAQGRSAYVHQLYFESVAVIISLVLLGKYLEARAKGQTSQAIEGLLQLLPAQATLVRADQTMTVATEDIQVGDVIRIKPGERMPVDGLVVRGQTYVDESMMTGESLPIEKKPGDRITSATINQAGSIDYEATQVGSDTTLAQIVALVEEAQGSKAPIAALADRLALYFVPLVLALATLAALAWYLLGGKDLSFALSIFISVLVIACPCALGLATPTAIMVGTGKGAENGILIKSAQALETACHLDTIVLDKTGTITRGQAHLTDLLLLGDWEKEEVLGLVASSEQHSEHPLAQALVQAGQAAGVGLDEPENLEILPGQGLKAEFAAGQVLLGNQALLEDQGIDLSHLEEDLTNLASQGKTPILLAVNSEVAALLGLADSLKGGSKEAIEELQEMGLDVIMLTGDREDTARAIAQQVGIKQVFAQVLPGDKAAVVKKLQAQGKEVGMVGDGINDAPALVEARVGLAIGSGSDIALESADIVLMHSDLRALVSAIQLSLATIKTIKENLFWAFVYNLLGIPLAMGLLYLFGGPLLNPMLAGLAMSFSSVSVVLNALRLKKFKRS</sequence>
<dbReference type="InterPro" id="IPR044492">
    <property type="entry name" value="P_typ_ATPase_HD_dom"/>
</dbReference>
<proteinExistence type="inferred from homology"/>
<dbReference type="InterPro" id="IPR018303">
    <property type="entry name" value="ATPase_P-typ_P_site"/>
</dbReference>
<dbReference type="PANTHER" id="PTHR43520:SF8">
    <property type="entry name" value="P-TYPE CU(+) TRANSPORTER"/>
    <property type="match status" value="1"/>
</dbReference>